<comment type="caution">
    <text evidence="2">The sequence shown here is derived from an EMBL/GenBank/DDBJ whole genome shotgun (WGS) entry which is preliminary data.</text>
</comment>
<accession>A0ABD2NYL1</accession>
<protein>
    <recommendedName>
        <fullName evidence="1">Endonuclease/exonuclease/phosphatase domain-containing protein</fullName>
    </recommendedName>
</protein>
<dbReference type="Gene3D" id="3.60.10.10">
    <property type="entry name" value="Endonuclease/exonuclease/phosphatase"/>
    <property type="match status" value="1"/>
</dbReference>
<dbReference type="SUPFAM" id="SSF56219">
    <property type="entry name" value="DNase I-like"/>
    <property type="match status" value="1"/>
</dbReference>
<evidence type="ECO:0000313" key="3">
    <source>
        <dbReference type="Proteomes" id="UP001516400"/>
    </source>
</evidence>
<sequence length="153" mass="17258">MAKDRINNNKVYSSVNLKHCLPISIEGVRVDVRIADKRFTLACIYRTPGVSNIDNSEFISAIGKTFEGDSEPIIFDDFNYPEIDWSQLATSRCSTAAEGFLLGHAHCYQMVKTNTRQRGDSLSLLDLLLVRDDKLVTEIQTLPPLVKVTTWFC</sequence>
<evidence type="ECO:0000313" key="2">
    <source>
        <dbReference type="EMBL" id="KAL3283539.1"/>
    </source>
</evidence>
<feature type="domain" description="Endonuclease/exonuclease/phosphatase" evidence="1">
    <location>
        <begin position="41"/>
        <end position="137"/>
    </location>
</feature>
<organism evidence="2 3">
    <name type="scientific">Cryptolaemus montrouzieri</name>
    <dbReference type="NCBI Taxonomy" id="559131"/>
    <lineage>
        <taxon>Eukaryota</taxon>
        <taxon>Metazoa</taxon>
        <taxon>Ecdysozoa</taxon>
        <taxon>Arthropoda</taxon>
        <taxon>Hexapoda</taxon>
        <taxon>Insecta</taxon>
        <taxon>Pterygota</taxon>
        <taxon>Neoptera</taxon>
        <taxon>Endopterygota</taxon>
        <taxon>Coleoptera</taxon>
        <taxon>Polyphaga</taxon>
        <taxon>Cucujiformia</taxon>
        <taxon>Coccinelloidea</taxon>
        <taxon>Coccinellidae</taxon>
        <taxon>Scymninae</taxon>
        <taxon>Scymnini</taxon>
        <taxon>Cryptolaemus</taxon>
    </lineage>
</organism>
<dbReference type="AlphaFoldDB" id="A0ABD2NYL1"/>
<evidence type="ECO:0000259" key="1">
    <source>
        <dbReference type="Pfam" id="PF14529"/>
    </source>
</evidence>
<dbReference type="Proteomes" id="UP001516400">
    <property type="component" value="Unassembled WGS sequence"/>
</dbReference>
<reference evidence="2 3" key="1">
    <citation type="journal article" date="2021" name="BMC Biol.">
        <title>Horizontally acquired antibacterial genes associated with adaptive radiation of ladybird beetles.</title>
        <authorList>
            <person name="Li H.S."/>
            <person name="Tang X.F."/>
            <person name="Huang Y.H."/>
            <person name="Xu Z.Y."/>
            <person name="Chen M.L."/>
            <person name="Du X.Y."/>
            <person name="Qiu B.Y."/>
            <person name="Chen P.T."/>
            <person name="Zhang W."/>
            <person name="Slipinski A."/>
            <person name="Escalona H.E."/>
            <person name="Waterhouse R.M."/>
            <person name="Zwick A."/>
            <person name="Pang H."/>
        </authorList>
    </citation>
    <scope>NUCLEOTIDE SEQUENCE [LARGE SCALE GENOMIC DNA]</scope>
    <source>
        <strain evidence="2">SYSU2018</strain>
    </source>
</reference>
<name>A0ABD2NYL1_9CUCU</name>
<proteinExistence type="predicted"/>
<dbReference type="InterPro" id="IPR005135">
    <property type="entry name" value="Endo/exonuclease/phosphatase"/>
</dbReference>
<gene>
    <name evidence="2" type="ORF">HHI36_006678</name>
</gene>
<dbReference type="EMBL" id="JABFTP020000144">
    <property type="protein sequence ID" value="KAL3283539.1"/>
    <property type="molecule type" value="Genomic_DNA"/>
</dbReference>
<keyword evidence="3" id="KW-1185">Reference proteome</keyword>
<dbReference type="Pfam" id="PF14529">
    <property type="entry name" value="Exo_endo_phos_2"/>
    <property type="match status" value="1"/>
</dbReference>
<dbReference type="InterPro" id="IPR036691">
    <property type="entry name" value="Endo/exonu/phosph_ase_sf"/>
</dbReference>